<proteinExistence type="predicted"/>
<keyword evidence="2" id="KW-1185">Reference proteome</keyword>
<name>A0A9P5ZPE6_PLEER</name>
<protein>
    <submittedName>
        <fullName evidence="1">Uncharacterized protein</fullName>
    </submittedName>
</protein>
<dbReference type="Proteomes" id="UP000807025">
    <property type="component" value="Unassembled WGS sequence"/>
</dbReference>
<organism evidence="1 2">
    <name type="scientific">Pleurotus eryngii</name>
    <name type="common">Boletus of the steppes</name>
    <dbReference type="NCBI Taxonomy" id="5323"/>
    <lineage>
        <taxon>Eukaryota</taxon>
        <taxon>Fungi</taxon>
        <taxon>Dikarya</taxon>
        <taxon>Basidiomycota</taxon>
        <taxon>Agaricomycotina</taxon>
        <taxon>Agaricomycetes</taxon>
        <taxon>Agaricomycetidae</taxon>
        <taxon>Agaricales</taxon>
        <taxon>Pleurotineae</taxon>
        <taxon>Pleurotaceae</taxon>
        <taxon>Pleurotus</taxon>
    </lineage>
</organism>
<reference evidence="1" key="1">
    <citation type="submission" date="2020-11" db="EMBL/GenBank/DDBJ databases">
        <authorList>
            <consortium name="DOE Joint Genome Institute"/>
            <person name="Ahrendt S."/>
            <person name="Riley R."/>
            <person name="Andreopoulos W."/>
            <person name="Labutti K."/>
            <person name="Pangilinan J."/>
            <person name="Ruiz-Duenas F.J."/>
            <person name="Barrasa J.M."/>
            <person name="Sanchez-Garcia M."/>
            <person name="Camarero S."/>
            <person name="Miyauchi S."/>
            <person name="Serrano A."/>
            <person name="Linde D."/>
            <person name="Babiker R."/>
            <person name="Drula E."/>
            <person name="Ayuso-Fernandez I."/>
            <person name="Pacheco R."/>
            <person name="Padilla G."/>
            <person name="Ferreira P."/>
            <person name="Barriuso J."/>
            <person name="Kellner H."/>
            <person name="Castanera R."/>
            <person name="Alfaro M."/>
            <person name="Ramirez L."/>
            <person name="Pisabarro A.G."/>
            <person name="Kuo A."/>
            <person name="Tritt A."/>
            <person name="Lipzen A."/>
            <person name="He G."/>
            <person name="Yan M."/>
            <person name="Ng V."/>
            <person name="Cullen D."/>
            <person name="Martin F."/>
            <person name="Rosso M.-N."/>
            <person name="Henrissat B."/>
            <person name="Hibbett D."/>
            <person name="Martinez A.T."/>
            <person name="Grigoriev I.V."/>
        </authorList>
    </citation>
    <scope>NUCLEOTIDE SEQUENCE</scope>
    <source>
        <strain evidence="1">ATCC 90797</strain>
    </source>
</reference>
<evidence type="ECO:0000313" key="2">
    <source>
        <dbReference type="Proteomes" id="UP000807025"/>
    </source>
</evidence>
<sequence>MSLIPWLTRLQNLYNRAMPGDSHAELGHRTASVSLSLHGFGPAFLVRIRPLWCGVWTG</sequence>
<gene>
    <name evidence="1" type="ORF">BDN71DRAFT_1454515</name>
</gene>
<accession>A0A9P5ZPE6</accession>
<comment type="caution">
    <text evidence="1">The sequence shown here is derived from an EMBL/GenBank/DDBJ whole genome shotgun (WGS) entry which is preliminary data.</text>
</comment>
<dbReference type="EMBL" id="MU154645">
    <property type="protein sequence ID" value="KAF9490305.1"/>
    <property type="molecule type" value="Genomic_DNA"/>
</dbReference>
<evidence type="ECO:0000313" key="1">
    <source>
        <dbReference type="EMBL" id="KAF9490305.1"/>
    </source>
</evidence>
<dbReference type="AlphaFoldDB" id="A0A9P5ZPE6"/>